<proteinExistence type="predicted"/>
<name>A0ACD5XWJ4_AVESA</name>
<protein>
    <submittedName>
        <fullName evidence="1">Uncharacterized protein</fullName>
    </submittedName>
</protein>
<evidence type="ECO:0000313" key="1">
    <source>
        <dbReference type="EnsemblPlants" id="AVESA.00010b.r2.5CG0865200.1.CDS"/>
    </source>
</evidence>
<reference evidence="1" key="2">
    <citation type="submission" date="2025-09" db="UniProtKB">
        <authorList>
            <consortium name="EnsemblPlants"/>
        </authorList>
    </citation>
    <scope>IDENTIFICATION</scope>
</reference>
<accession>A0ACD5XWJ4</accession>
<dbReference type="Proteomes" id="UP001732700">
    <property type="component" value="Chromosome 5C"/>
</dbReference>
<reference evidence="1" key="1">
    <citation type="submission" date="2021-05" db="EMBL/GenBank/DDBJ databases">
        <authorList>
            <person name="Scholz U."/>
            <person name="Mascher M."/>
            <person name="Fiebig A."/>
        </authorList>
    </citation>
    <scope>NUCLEOTIDE SEQUENCE [LARGE SCALE GENOMIC DNA]</scope>
</reference>
<keyword evidence="2" id="KW-1185">Reference proteome</keyword>
<evidence type="ECO:0000313" key="2">
    <source>
        <dbReference type="Proteomes" id="UP001732700"/>
    </source>
</evidence>
<dbReference type="EnsemblPlants" id="AVESA.00010b.r2.5CG0865200.1">
    <property type="protein sequence ID" value="AVESA.00010b.r2.5CG0865200.1.CDS"/>
    <property type="gene ID" value="AVESA.00010b.r2.5CG0865200"/>
</dbReference>
<organism evidence="1 2">
    <name type="scientific">Avena sativa</name>
    <name type="common">Oat</name>
    <dbReference type="NCBI Taxonomy" id="4498"/>
    <lineage>
        <taxon>Eukaryota</taxon>
        <taxon>Viridiplantae</taxon>
        <taxon>Streptophyta</taxon>
        <taxon>Embryophyta</taxon>
        <taxon>Tracheophyta</taxon>
        <taxon>Spermatophyta</taxon>
        <taxon>Magnoliopsida</taxon>
        <taxon>Liliopsida</taxon>
        <taxon>Poales</taxon>
        <taxon>Poaceae</taxon>
        <taxon>BOP clade</taxon>
        <taxon>Pooideae</taxon>
        <taxon>Poodae</taxon>
        <taxon>Poeae</taxon>
        <taxon>Poeae Chloroplast Group 1 (Aveneae type)</taxon>
        <taxon>Aveninae</taxon>
        <taxon>Avena</taxon>
    </lineage>
</organism>
<sequence length="403" mass="45130">MSERQGSTTLAYPFFLQVVGHHKTLSTVTSCDAQLISLQYILQAKTVFGALHALETFSQLCYFDFVLSVTGLDSAPWTIIDNPRFPYRGLLIDTARHYLPVPVIKGVIDSMTYSKLNVLHWHIVDHQSFPLEIPSYPKLWNGAYSSAEKYTMNDALDIVQYAEKRGVNVLAEIDIPGHARSWGVGYPELWPSAICQQPLDVSNNFTFKVIDGILSDISKVFKFKFVHLGGDEVNTNILCYDIINWEETFNNFGDKLDRKTVVHNWLGGGVAEKVVSAGLRCIVSNQDKWYLDHLDALWPGFYMNEPLTNISNPEQQKLVLGGEVCMWDEQIDASDIQQTIWPRAAAAAERLWTPIEKLAKDPASVTARLARFRCLLNARGVAAAPLAGYGRTAPSEPGSCMRQ</sequence>